<dbReference type="InterPro" id="IPR051045">
    <property type="entry name" value="TonB-dependent_transducer"/>
</dbReference>
<keyword evidence="9" id="KW-0472">Membrane</keyword>
<feature type="region of interest" description="Disordered" evidence="10">
    <location>
        <begin position="26"/>
        <end position="51"/>
    </location>
</feature>
<evidence type="ECO:0000313" key="13">
    <source>
        <dbReference type="EMBL" id="MTI27396.1"/>
    </source>
</evidence>
<feature type="signal peptide" evidence="11">
    <location>
        <begin position="1"/>
        <end position="26"/>
    </location>
</feature>
<keyword evidence="6" id="KW-0812">Transmembrane</keyword>
<evidence type="ECO:0000256" key="4">
    <source>
        <dbReference type="ARBA" id="ARBA00022475"/>
    </source>
</evidence>
<keyword evidence="4" id="KW-1003">Cell membrane</keyword>
<evidence type="ECO:0000256" key="8">
    <source>
        <dbReference type="ARBA" id="ARBA00022989"/>
    </source>
</evidence>
<sequence>MEHANNRLIVSFVLLLLISACGPAEKEDTDRTEFDSTEVSSKRTTDHFESDERGIEDSVIYEFARKYPEMQYAYLPTDEGRITTVKGNYQVEIDGVDGPADLEKFARRMEELYESRERNREAYNEGIDKPAAPLRGYDAYYEILDQNFEYPEGADKNTPEATVFVEFVVDESGNVAQVKAVSGTYYHKDSEVVRAVEKAAEQAIKEADMKWKPAEKAGKPVKMKLEIPVPVTPD</sequence>
<name>A0ABW9RU22_9BACT</name>
<dbReference type="Pfam" id="PF03544">
    <property type="entry name" value="TonB_C"/>
    <property type="match status" value="1"/>
</dbReference>
<dbReference type="NCBIfam" id="TIGR01352">
    <property type="entry name" value="tonB_Cterm"/>
    <property type="match status" value="1"/>
</dbReference>
<evidence type="ECO:0000256" key="5">
    <source>
        <dbReference type="ARBA" id="ARBA00022519"/>
    </source>
</evidence>
<dbReference type="SUPFAM" id="SSF74653">
    <property type="entry name" value="TolA/TonB C-terminal domain"/>
    <property type="match status" value="1"/>
</dbReference>
<feature type="domain" description="TonB C-terminal" evidence="12">
    <location>
        <begin position="147"/>
        <end position="229"/>
    </location>
</feature>
<evidence type="ECO:0000256" key="6">
    <source>
        <dbReference type="ARBA" id="ARBA00022692"/>
    </source>
</evidence>
<keyword evidence="14" id="KW-1185">Reference proteome</keyword>
<keyword evidence="3" id="KW-0813">Transport</keyword>
<keyword evidence="5" id="KW-0997">Cell inner membrane</keyword>
<reference evidence="13 14" key="1">
    <citation type="submission" date="2019-02" db="EMBL/GenBank/DDBJ databases">
        <authorList>
            <person name="Goldberg S.R."/>
            <person name="Haltli B.A."/>
            <person name="Correa H."/>
            <person name="Russell K.G."/>
        </authorList>
    </citation>
    <scope>NUCLEOTIDE SEQUENCE [LARGE SCALE GENOMIC DNA]</scope>
    <source>
        <strain evidence="13 14">JCM 16186</strain>
    </source>
</reference>
<evidence type="ECO:0000256" key="3">
    <source>
        <dbReference type="ARBA" id="ARBA00022448"/>
    </source>
</evidence>
<comment type="subcellular location">
    <subcellularLocation>
        <location evidence="1">Cell inner membrane</location>
        <topology evidence="1">Single-pass membrane protein</topology>
        <orientation evidence="1">Periplasmic side</orientation>
    </subcellularLocation>
</comment>
<dbReference type="PROSITE" id="PS51257">
    <property type="entry name" value="PROKAR_LIPOPROTEIN"/>
    <property type="match status" value="1"/>
</dbReference>
<comment type="caution">
    <text evidence="13">The sequence shown here is derived from an EMBL/GenBank/DDBJ whole genome shotgun (WGS) entry which is preliminary data.</text>
</comment>
<dbReference type="EMBL" id="SMLW01000626">
    <property type="protein sequence ID" value="MTI27396.1"/>
    <property type="molecule type" value="Genomic_DNA"/>
</dbReference>
<evidence type="ECO:0000256" key="11">
    <source>
        <dbReference type="SAM" id="SignalP"/>
    </source>
</evidence>
<evidence type="ECO:0000256" key="10">
    <source>
        <dbReference type="SAM" id="MobiDB-lite"/>
    </source>
</evidence>
<dbReference type="Gene3D" id="3.30.1150.10">
    <property type="match status" value="1"/>
</dbReference>
<organism evidence="13 14">
    <name type="scientific">Fulvivirga kasyanovii</name>
    <dbReference type="NCBI Taxonomy" id="396812"/>
    <lineage>
        <taxon>Bacteria</taxon>
        <taxon>Pseudomonadati</taxon>
        <taxon>Bacteroidota</taxon>
        <taxon>Cytophagia</taxon>
        <taxon>Cytophagales</taxon>
        <taxon>Fulvivirgaceae</taxon>
        <taxon>Fulvivirga</taxon>
    </lineage>
</organism>
<keyword evidence="8" id="KW-1133">Transmembrane helix</keyword>
<evidence type="ECO:0000259" key="12">
    <source>
        <dbReference type="Pfam" id="PF03544"/>
    </source>
</evidence>
<keyword evidence="7" id="KW-0653">Protein transport</keyword>
<evidence type="ECO:0000256" key="7">
    <source>
        <dbReference type="ARBA" id="ARBA00022927"/>
    </source>
</evidence>
<dbReference type="InterPro" id="IPR006260">
    <property type="entry name" value="TonB/TolA_C"/>
</dbReference>
<evidence type="ECO:0000256" key="9">
    <source>
        <dbReference type="ARBA" id="ARBA00023136"/>
    </source>
</evidence>
<dbReference type="PANTHER" id="PTHR33446">
    <property type="entry name" value="PROTEIN TONB-RELATED"/>
    <property type="match status" value="1"/>
</dbReference>
<evidence type="ECO:0000313" key="14">
    <source>
        <dbReference type="Proteomes" id="UP000798808"/>
    </source>
</evidence>
<protein>
    <submittedName>
        <fullName evidence="13">TonB family protein</fullName>
    </submittedName>
</protein>
<keyword evidence="11" id="KW-0732">Signal</keyword>
<dbReference type="RefSeq" id="WP_155174398.1">
    <property type="nucleotide sequence ID" value="NZ_BAAAFL010000012.1"/>
</dbReference>
<accession>A0ABW9RU22</accession>
<proteinExistence type="inferred from homology"/>
<evidence type="ECO:0000256" key="2">
    <source>
        <dbReference type="ARBA" id="ARBA00006555"/>
    </source>
</evidence>
<comment type="similarity">
    <text evidence="2">Belongs to the TonB family.</text>
</comment>
<feature type="chain" id="PRO_5045381521" evidence="11">
    <location>
        <begin position="27"/>
        <end position="234"/>
    </location>
</feature>
<evidence type="ECO:0000256" key="1">
    <source>
        <dbReference type="ARBA" id="ARBA00004383"/>
    </source>
</evidence>
<gene>
    <name evidence="13" type="ORF">E1163_20740</name>
</gene>
<dbReference type="Proteomes" id="UP000798808">
    <property type="component" value="Unassembled WGS sequence"/>
</dbReference>
<dbReference type="InterPro" id="IPR037682">
    <property type="entry name" value="TonB_C"/>
</dbReference>